<name>X0R403_RHOWR</name>
<accession>X0R403</accession>
<evidence type="ECO:0000313" key="1">
    <source>
        <dbReference type="EMBL" id="GAF45630.1"/>
    </source>
</evidence>
<keyword evidence="2" id="KW-1185">Reference proteome</keyword>
<sequence length="65" mass="6507">MVMNDAVAALFADAPASGGADVGNLLNVGLIEAEDVSNAIAWLVSDQARYVTGIALPVDAGFTAS</sequence>
<dbReference type="Pfam" id="PF13561">
    <property type="entry name" value="adh_short_C2"/>
    <property type="match status" value="1"/>
</dbReference>
<gene>
    <name evidence="1" type="ORF">RW1_023_00640</name>
</gene>
<protein>
    <recommendedName>
        <fullName evidence="3">Oxidoreductase</fullName>
    </recommendedName>
</protein>
<dbReference type="AlphaFoldDB" id="X0R403"/>
<reference evidence="1 2" key="1">
    <citation type="submission" date="2014-02" db="EMBL/GenBank/DDBJ databases">
        <title>Whole genome shotgun sequence of Rhodococcus wratislaviensis NBRC 100605.</title>
        <authorList>
            <person name="Hosoyama A."/>
            <person name="Tsuchikane K."/>
            <person name="Yoshida I."/>
            <person name="Ohji S."/>
            <person name="Ichikawa N."/>
            <person name="Yamazoe A."/>
            <person name="Fujita N."/>
        </authorList>
    </citation>
    <scope>NUCLEOTIDE SEQUENCE [LARGE SCALE GENOMIC DNA]</scope>
    <source>
        <strain evidence="1 2">NBRC 100605</strain>
    </source>
</reference>
<dbReference type="Proteomes" id="UP000019491">
    <property type="component" value="Unassembled WGS sequence"/>
</dbReference>
<evidence type="ECO:0008006" key="3">
    <source>
        <dbReference type="Google" id="ProtNLM"/>
    </source>
</evidence>
<dbReference type="InterPro" id="IPR002347">
    <property type="entry name" value="SDR_fam"/>
</dbReference>
<comment type="caution">
    <text evidence="1">The sequence shown here is derived from an EMBL/GenBank/DDBJ whole genome shotgun (WGS) entry which is preliminary data.</text>
</comment>
<evidence type="ECO:0000313" key="2">
    <source>
        <dbReference type="Proteomes" id="UP000019491"/>
    </source>
</evidence>
<dbReference type="SUPFAM" id="SSF51735">
    <property type="entry name" value="NAD(P)-binding Rossmann-fold domains"/>
    <property type="match status" value="1"/>
</dbReference>
<dbReference type="InterPro" id="IPR036291">
    <property type="entry name" value="NAD(P)-bd_dom_sf"/>
</dbReference>
<dbReference type="EMBL" id="BAWF01000023">
    <property type="protein sequence ID" value="GAF45630.1"/>
    <property type="molecule type" value="Genomic_DNA"/>
</dbReference>
<dbReference type="Gene3D" id="3.40.50.720">
    <property type="entry name" value="NAD(P)-binding Rossmann-like Domain"/>
    <property type="match status" value="1"/>
</dbReference>
<proteinExistence type="predicted"/>
<organism evidence="1 2">
    <name type="scientific">Rhodococcus wratislaviensis NBRC 100605</name>
    <dbReference type="NCBI Taxonomy" id="1219028"/>
    <lineage>
        <taxon>Bacteria</taxon>
        <taxon>Bacillati</taxon>
        <taxon>Actinomycetota</taxon>
        <taxon>Actinomycetes</taxon>
        <taxon>Mycobacteriales</taxon>
        <taxon>Nocardiaceae</taxon>
        <taxon>Rhodococcus</taxon>
    </lineage>
</organism>